<evidence type="ECO:0000256" key="5">
    <source>
        <dbReference type="ARBA" id="ARBA00023242"/>
    </source>
</evidence>
<evidence type="ECO:0000256" key="4">
    <source>
        <dbReference type="ARBA" id="ARBA00023187"/>
    </source>
</evidence>
<comment type="subcellular location">
    <subcellularLocation>
        <location evidence="1">Nucleus</location>
    </subcellularLocation>
</comment>
<protein>
    <submittedName>
        <fullName evidence="8">Pre-mRNA-splicing factor 6</fullName>
    </submittedName>
</protein>
<keyword evidence="4" id="KW-0508">mRNA splicing</keyword>
<evidence type="ECO:0000256" key="6">
    <source>
        <dbReference type="SAM" id="MobiDB-lite"/>
    </source>
</evidence>
<keyword evidence="2" id="KW-0507">mRNA processing</keyword>
<evidence type="ECO:0000256" key="2">
    <source>
        <dbReference type="ARBA" id="ARBA00022664"/>
    </source>
</evidence>
<sequence>MERPSFLDQEPPAGYVPGIGRGATGFSTKEKQVVSNDDKGRRIPKRYRENLNNHLQSQPKDDEDDEAANVFKTLELKLAQKKKKRANEKDDDNSVDSSNVKRQFADLKESLAAVTESEWMDIPDATDFTRRNKRNRIQEQLNRKTYAAPDSLIPGNVDLNKLTEEREKLLQSQIDENLAQLTKNASNPIQVNKPNVATDALSYLKDLENDRVNSLSDATLEDLQKMRTILKSYRKADPTNPQGWIASARLEEKARKFSVAKKIIENGCQECPRSSDIWLENIRLHESDIHYCKTLVATAINFNPTSPLLWFKAIDLESTTVNKYRVVRKALQEIPRDEGLWKLAVSFEADKAQVIKMLEKATQFIPQSMDLLTAYTNLQSYHNAKMTLNSFRKILPQEPEIWIISTLLEERNNPDIPVDKLVSLLKEGLLELSKNGYKATLSAWLKRAEALNDAPNSNLTCQAIVYAILEWLRESGEYESELNNVDQILEKMPHSKVQIAVLKKLIQWDPCDTVLWSRLKMATESYHKIEELLAFFQELLFQTKNSDDIRANMREKSPGLLMMYVSEYWKAQKGDTRQTLVLIDQIIDFAPHNLDLRFFKIKLLGRSLQLDELRDFFQQTFSSLEDFKISGTERLYYKYVNFLRYQDLNEEAIKFLNERCLKSFPICHKFFLQLGQIYHSMGNIEMSRETYLSGTRLVPNCPLLWVSLSKIDEIDLKNPVRARSILDRGLLKNPDDVLFYIAKIQMEIRLGNLDQAELLVTQALQKFPSNALLWVEQIKLFKHGNKSSLKKTIFQDALRRTQNDHRVLLEIGVSFYAEAQYETSLKWLERALKKCSRYGDTWVWLFRTYARLGKDTVDLYNMFDQCEPTYGPEWIAASKNVKMQYCTPREILLRLMNDK</sequence>
<evidence type="ECO:0000256" key="1">
    <source>
        <dbReference type="ARBA" id="ARBA00004123"/>
    </source>
</evidence>
<name>A0A6C1DN47_SACPS</name>
<organism evidence="8 9">
    <name type="scientific">Saccharomyces pastorianus</name>
    <name type="common">Lager yeast</name>
    <name type="synonym">Saccharomyces cerevisiae x Saccharomyces eubayanus</name>
    <dbReference type="NCBI Taxonomy" id="27292"/>
    <lineage>
        <taxon>Eukaryota</taxon>
        <taxon>Fungi</taxon>
        <taxon>Dikarya</taxon>
        <taxon>Ascomycota</taxon>
        <taxon>Saccharomycotina</taxon>
        <taxon>Saccharomycetes</taxon>
        <taxon>Saccharomycetales</taxon>
        <taxon>Saccharomycetaceae</taxon>
        <taxon>Saccharomyces</taxon>
    </lineage>
</organism>
<dbReference type="AlphaFoldDB" id="A0A6C1DN47"/>
<dbReference type="InterPro" id="IPR045075">
    <property type="entry name" value="Syf1-like"/>
</dbReference>
<dbReference type="SMART" id="SM00028">
    <property type="entry name" value="TPR"/>
    <property type="match status" value="3"/>
</dbReference>
<evidence type="ECO:0000256" key="3">
    <source>
        <dbReference type="ARBA" id="ARBA00022737"/>
    </source>
</evidence>
<feature type="region of interest" description="Disordered" evidence="6">
    <location>
        <begin position="1"/>
        <end position="65"/>
    </location>
</feature>
<keyword evidence="3" id="KW-0677">Repeat</keyword>
<gene>
    <name evidence="8" type="primary">PRP6_1</name>
    <name evidence="8" type="ORF">GRS66_000259</name>
</gene>
<reference evidence="8 9" key="1">
    <citation type="journal article" date="2019" name="BMC Genomics">
        <title>Chromosome level assembly and comparative genome analysis confirm lager-brewing yeasts originated from a single hybridization.</title>
        <authorList>
            <person name="Salazar A.N."/>
            <person name="Gorter de Vries A.R."/>
            <person name="van den Broek M."/>
            <person name="Brouwers N."/>
            <person name="de la Torre Cortes P."/>
            <person name="Kuijpers N.G.A."/>
            <person name="Daran J.G."/>
            <person name="Abeel T."/>
        </authorList>
    </citation>
    <scope>NUCLEOTIDE SEQUENCE [LARGE SCALE GENOMIC DNA]</scope>
    <source>
        <strain evidence="8 9">CBS 1483</strain>
    </source>
</reference>
<keyword evidence="9" id="KW-1185">Reference proteome</keyword>
<dbReference type="InterPro" id="IPR010491">
    <property type="entry name" value="PRP1_N"/>
</dbReference>
<dbReference type="InterPro" id="IPR003107">
    <property type="entry name" value="HAT"/>
</dbReference>
<dbReference type="SUPFAM" id="SSF48452">
    <property type="entry name" value="TPR-like"/>
    <property type="match status" value="3"/>
</dbReference>
<dbReference type="EMBL" id="CP048984">
    <property type="protein sequence ID" value="QID78060.1"/>
    <property type="molecule type" value="Genomic_DNA"/>
</dbReference>
<accession>A0A6C1DN47</accession>
<dbReference type="Pfam" id="PF06424">
    <property type="entry name" value="PRP1_N"/>
    <property type="match status" value="1"/>
</dbReference>
<dbReference type="Proteomes" id="UP000501346">
    <property type="component" value="Chromosome ScII"/>
</dbReference>
<dbReference type="PANTHER" id="PTHR11246:SF1">
    <property type="entry name" value="PRE-MRNA-PROCESSING FACTOR 6"/>
    <property type="match status" value="1"/>
</dbReference>
<feature type="compositionally biased region" description="Basic and acidic residues" evidence="6">
    <location>
        <begin position="28"/>
        <end position="51"/>
    </location>
</feature>
<proteinExistence type="predicted"/>
<evidence type="ECO:0000313" key="9">
    <source>
        <dbReference type="Proteomes" id="UP000501346"/>
    </source>
</evidence>
<feature type="domain" description="PRP1 splicing factor N-terminal" evidence="7">
    <location>
        <begin position="11"/>
        <end position="131"/>
    </location>
</feature>
<dbReference type="InterPro" id="IPR019734">
    <property type="entry name" value="TPR_rpt"/>
</dbReference>
<dbReference type="GO" id="GO:0000244">
    <property type="term" value="P:spliceosomal tri-snRNP complex assembly"/>
    <property type="evidence" value="ECO:0007669"/>
    <property type="project" value="TreeGrafter"/>
</dbReference>
<dbReference type="SMART" id="SM00386">
    <property type="entry name" value="HAT"/>
    <property type="match status" value="7"/>
</dbReference>
<evidence type="ECO:0000259" key="7">
    <source>
        <dbReference type="Pfam" id="PF06424"/>
    </source>
</evidence>
<dbReference type="PANTHER" id="PTHR11246">
    <property type="entry name" value="PRE-MRNA SPLICING FACTOR"/>
    <property type="match status" value="1"/>
</dbReference>
<keyword evidence="5" id="KW-0539">Nucleus</keyword>
<dbReference type="InterPro" id="IPR011990">
    <property type="entry name" value="TPR-like_helical_dom_sf"/>
</dbReference>
<dbReference type="GO" id="GO:0046540">
    <property type="term" value="C:U4/U6 x U5 tri-snRNP complex"/>
    <property type="evidence" value="ECO:0007669"/>
    <property type="project" value="TreeGrafter"/>
</dbReference>
<dbReference type="OrthoDB" id="440128at2759"/>
<dbReference type="GO" id="GO:0071013">
    <property type="term" value="C:catalytic step 2 spliceosome"/>
    <property type="evidence" value="ECO:0007669"/>
    <property type="project" value="TreeGrafter"/>
</dbReference>
<dbReference type="Gene3D" id="1.25.40.10">
    <property type="entry name" value="Tetratricopeptide repeat domain"/>
    <property type="match status" value="2"/>
</dbReference>
<evidence type="ECO:0000313" key="8">
    <source>
        <dbReference type="EMBL" id="QID78060.1"/>
    </source>
</evidence>